<feature type="transmembrane region" description="Helical" evidence="5">
    <location>
        <begin position="111"/>
        <end position="129"/>
    </location>
</feature>
<name>A0ABY2NWV4_9LEPT</name>
<sequence length="448" mass="50469">MNIISLILANVPVPKDLPLPLPAPEWLLVGVLIFSFLCHILFVNLMVGGTLLTFFAQLKGLREKDYDTLAHEIAKTITVNKSMAVVLGVAPLLAINTLYTVYFYSANALTGLFWISIVPLVTVAFLLTYPHKYLWDKLQNNKGLHISMIGAASGIFLFIPLIFLTNINLMLYPDKWGTITGFFSAMFLPNVFPRYLHFIFASLTATGLFLFYYFGRESYSFEKKFLTLSRYEVRKRMYSLAFMATLLQFVAGPLILLTLPSIAISWNLFYLLGPAILLAIYSLYLMWNGINAQEELIGQDFSKVVTSLSIVIVLMVSGRHVVRETALGPHKKLVKERTSAYEAKVQEAFQSKENQKETVTTVLSAKPDKLEGEKIFRGNCSACHSLKAKVVGPPVTEMVSIYKKDRTALIAWIKAPGKRRKDYPQMPGFPSFSQRELESLAEYILDNP</sequence>
<keyword evidence="5" id="KW-0472">Membrane</keyword>
<feature type="transmembrane region" description="Helical" evidence="5">
    <location>
        <begin position="84"/>
        <end position="105"/>
    </location>
</feature>
<proteinExistence type="predicted"/>
<keyword evidence="8" id="KW-1185">Reference proteome</keyword>
<dbReference type="Proteomes" id="UP000297940">
    <property type="component" value="Unassembled WGS sequence"/>
</dbReference>
<evidence type="ECO:0000313" key="8">
    <source>
        <dbReference type="Proteomes" id="UP000297940"/>
    </source>
</evidence>
<evidence type="ECO:0000256" key="4">
    <source>
        <dbReference type="PROSITE-ProRule" id="PRU00433"/>
    </source>
</evidence>
<accession>A0ABY2NWV4</accession>
<keyword evidence="5" id="KW-0812">Transmembrane</keyword>
<evidence type="ECO:0000313" key="7">
    <source>
        <dbReference type="EMBL" id="TGM72902.1"/>
    </source>
</evidence>
<comment type="caution">
    <text evidence="7">The sequence shown here is derived from an EMBL/GenBank/DDBJ whole genome shotgun (WGS) entry which is preliminary data.</text>
</comment>
<evidence type="ECO:0000256" key="5">
    <source>
        <dbReference type="SAM" id="Phobius"/>
    </source>
</evidence>
<protein>
    <submittedName>
        <fullName evidence="7">Cytochrome C</fullName>
    </submittedName>
</protein>
<dbReference type="PROSITE" id="PS51007">
    <property type="entry name" value="CYTC"/>
    <property type="match status" value="1"/>
</dbReference>
<feature type="transmembrane region" description="Helical" evidence="5">
    <location>
        <begin position="236"/>
        <end position="256"/>
    </location>
</feature>
<gene>
    <name evidence="7" type="ORF">EHR01_16900</name>
</gene>
<evidence type="ECO:0000256" key="1">
    <source>
        <dbReference type="ARBA" id="ARBA00022617"/>
    </source>
</evidence>
<evidence type="ECO:0000256" key="3">
    <source>
        <dbReference type="ARBA" id="ARBA00023004"/>
    </source>
</evidence>
<feature type="transmembrane region" description="Helical" evidence="5">
    <location>
        <begin position="149"/>
        <end position="172"/>
    </location>
</feature>
<dbReference type="RefSeq" id="WP_135696524.1">
    <property type="nucleotide sequence ID" value="NZ_RQHK01000017.1"/>
</dbReference>
<dbReference type="Gene3D" id="1.10.760.10">
    <property type="entry name" value="Cytochrome c-like domain"/>
    <property type="match status" value="1"/>
</dbReference>
<dbReference type="InterPro" id="IPR036909">
    <property type="entry name" value="Cyt_c-like_dom_sf"/>
</dbReference>
<dbReference type="EMBL" id="RQHK01000017">
    <property type="protein sequence ID" value="TGM72902.1"/>
    <property type="molecule type" value="Genomic_DNA"/>
</dbReference>
<feature type="domain" description="Cytochrome c" evidence="6">
    <location>
        <begin position="367"/>
        <end position="448"/>
    </location>
</feature>
<dbReference type="InterPro" id="IPR009056">
    <property type="entry name" value="Cyt_c-like_dom"/>
</dbReference>
<evidence type="ECO:0000256" key="2">
    <source>
        <dbReference type="ARBA" id="ARBA00022723"/>
    </source>
</evidence>
<dbReference type="SUPFAM" id="SSF46626">
    <property type="entry name" value="Cytochrome c"/>
    <property type="match status" value="1"/>
</dbReference>
<feature type="transmembrane region" description="Helical" evidence="5">
    <location>
        <begin position="192"/>
        <end position="215"/>
    </location>
</feature>
<keyword evidence="3 4" id="KW-0408">Iron</keyword>
<reference evidence="8" key="1">
    <citation type="journal article" date="2019" name="PLoS Negl. Trop. Dis.">
        <title>Revisiting the worldwide diversity of Leptospira species in the environment.</title>
        <authorList>
            <person name="Vincent A.T."/>
            <person name="Schiettekatte O."/>
            <person name="Bourhy P."/>
            <person name="Veyrier F.J."/>
            <person name="Picardeau M."/>
        </authorList>
    </citation>
    <scope>NUCLEOTIDE SEQUENCE [LARGE SCALE GENOMIC DNA]</scope>
    <source>
        <strain evidence="8">201601298</strain>
    </source>
</reference>
<feature type="transmembrane region" description="Helical" evidence="5">
    <location>
        <begin position="26"/>
        <end position="55"/>
    </location>
</feature>
<keyword evidence="2 4" id="KW-0479">Metal-binding</keyword>
<feature type="transmembrane region" description="Helical" evidence="5">
    <location>
        <begin position="268"/>
        <end position="287"/>
    </location>
</feature>
<keyword evidence="5" id="KW-1133">Transmembrane helix</keyword>
<evidence type="ECO:0000259" key="6">
    <source>
        <dbReference type="PROSITE" id="PS51007"/>
    </source>
</evidence>
<organism evidence="7 8">
    <name type="scientific">Leptospira mtsangambouensis</name>
    <dbReference type="NCBI Taxonomy" id="2484912"/>
    <lineage>
        <taxon>Bacteria</taxon>
        <taxon>Pseudomonadati</taxon>
        <taxon>Spirochaetota</taxon>
        <taxon>Spirochaetia</taxon>
        <taxon>Leptospirales</taxon>
        <taxon>Leptospiraceae</taxon>
        <taxon>Leptospira</taxon>
    </lineage>
</organism>
<dbReference type="Pfam" id="PF13442">
    <property type="entry name" value="Cytochrome_CBB3"/>
    <property type="match status" value="1"/>
</dbReference>
<keyword evidence="1 4" id="KW-0349">Heme</keyword>